<dbReference type="AlphaFoldDB" id="A0A830GY18"/>
<dbReference type="PANTHER" id="PTHR38753:SF1">
    <property type="entry name" value="SLR1441 PROTEIN"/>
    <property type="match status" value="1"/>
</dbReference>
<feature type="coiled-coil region" evidence="1">
    <location>
        <begin position="41"/>
        <end position="155"/>
    </location>
</feature>
<reference evidence="2" key="2">
    <citation type="submission" date="2020-09" db="EMBL/GenBank/DDBJ databases">
        <authorList>
            <person name="Sun Q."/>
            <person name="Ohkuma M."/>
        </authorList>
    </citation>
    <scope>NUCLEOTIDE SEQUENCE</scope>
    <source>
        <strain evidence="2">JCM 31740</strain>
    </source>
</reference>
<evidence type="ECO:0000256" key="1">
    <source>
        <dbReference type="SAM" id="Coils"/>
    </source>
</evidence>
<evidence type="ECO:0000313" key="3">
    <source>
        <dbReference type="Proteomes" id="UP000616143"/>
    </source>
</evidence>
<protein>
    <recommendedName>
        <fullName evidence="4">DUF3782 domain-containing protein</fullName>
    </recommendedName>
</protein>
<accession>A0A830GY18</accession>
<dbReference type="SUPFAM" id="SSF52980">
    <property type="entry name" value="Restriction endonuclease-like"/>
    <property type="match status" value="1"/>
</dbReference>
<sequence length="327" mass="37883">MKEDPDFRRELSDVLGLTAFSQLKEATEQLSKVVVQSRDLAVRLEGVVERLVQRVDQLTQRVDQLAVRMDQLAEAQRKTEEELKLLAEAQRKTEERLNQLTQRVDQLAVRMDQLADAQRKTEERLNQLTQRVDQLAEAQRKTEEELKLLAEAQRKLEEFLLATRKEFSERFDRLENKIGMLDKTISSLGQRWGVSYEELIREFFKEIVESEGINLDFINRFTYKDQQGNFGAKGTRYEVDIYAKDDKVYLMEVKSFAEGDDVEWFNTKCDVLTRVLGLKNPIKLFLAVTAREDAVESSKAHGVKLIYGNLVEEPKRSKGKSEEDLSA</sequence>
<dbReference type="Pfam" id="PF12644">
    <property type="entry name" value="DUF3782"/>
    <property type="match status" value="1"/>
</dbReference>
<evidence type="ECO:0000313" key="2">
    <source>
        <dbReference type="EMBL" id="GGT92398.1"/>
    </source>
</evidence>
<proteinExistence type="predicted"/>
<dbReference type="PANTHER" id="PTHR38753">
    <property type="entry name" value="SLR1441 PROTEIN"/>
    <property type="match status" value="1"/>
</dbReference>
<dbReference type="EMBL" id="BMQS01000006">
    <property type="protein sequence ID" value="GGT92398.1"/>
    <property type="molecule type" value="Genomic_DNA"/>
</dbReference>
<organism evidence="2 3">
    <name type="scientific">Sulfodiicoccus acidiphilus</name>
    <dbReference type="NCBI Taxonomy" id="1670455"/>
    <lineage>
        <taxon>Archaea</taxon>
        <taxon>Thermoproteota</taxon>
        <taxon>Thermoprotei</taxon>
        <taxon>Sulfolobales</taxon>
        <taxon>Sulfolobaceae</taxon>
        <taxon>Sulfodiicoccus</taxon>
    </lineage>
</organism>
<dbReference type="Gene3D" id="1.10.287.950">
    <property type="entry name" value="Methyl-accepting chemotaxis protein"/>
    <property type="match status" value="1"/>
</dbReference>
<reference evidence="2" key="1">
    <citation type="journal article" date="2014" name="Int. J. Syst. Evol. Microbiol.">
        <title>Complete genome sequence of Corynebacterium casei LMG S-19264T (=DSM 44701T), isolated from a smear-ripened cheese.</title>
        <authorList>
            <consortium name="US DOE Joint Genome Institute (JGI-PGF)"/>
            <person name="Walter F."/>
            <person name="Albersmeier A."/>
            <person name="Kalinowski J."/>
            <person name="Ruckert C."/>
        </authorList>
    </citation>
    <scope>NUCLEOTIDE SEQUENCE</scope>
    <source>
        <strain evidence="2">JCM 31740</strain>
    </source>
</reference>
<dbReference type="Proteomes" id="UP000616143">
    <property type="component" value="Unassembled WGS sequence"/>
</dbReference>
<keyword evidence="1" id="KW-0175">Coiled coil</keyword>
<dbReference type="InterPro" id="IPR024271">
    <property type="entry name" value="DUF3782"/>
</dbReference>
<gene>
    <name evidence="2" type="ORF">GCM10007116_07660</name>
</gene>
<dbReference type="InterPro" id="IPR011335">
    <property type="entry name" value="Restrct_endonuc-II-like"/>
</dbReference>
<name>A0A830GY18_9CREN</name>
<dbReference type="SUPFAM" id="SSF58104">
    <property type="entry name" value="Methyl-accepting chemotaxis protein (MCP) signaling domain"/>
    <property type="match status" value="1"/>
</dbReference>
<evidence type="ECO:0008006" key="4">
    <source>
        <dbReference type="Google" id="ProtNLM"/>
    </source>
</evidence>
<comment type="caution">
    <text evidence="2">The sequence shown here is derived from an EMBL/GenBank/DDBJ whole genome shotgun (WGS) entry which is preliminary data.</text>
</comment>